<feature type="domain" description="Knottins-like" evidence="6">
    <location>
        <begin position="29"/>
        <end position="74"/>
    </location>
</feature>
<evidence type="ECO:0000256" key="2">
    <source>
        <dbReference type="ARBA" id="ARBA00022577"/>
    </source>
</evidence>
<dbReference type="PRINTS" id="PR00288">
    <property type="entry name" value="PUROTHIONIN"/>
</dbReference>
<dbReference type="GO" id="GO:0050832">
    <property type="term" value="P:defense response to fungus"/>
    <property type="evidence" value="ECO:0007669"/>
    <property type="project" value="UniProtKB-KW"/>
</dbReference>
<dbReference type="InterPro" id="IPR008176">
    <property type="entry name" value="Defensin_plant"/>
</dbReference>
<dbReference type="GO" id="GO:0031640">
    <property type="term" value="P:killing of cells of another organism"/>
    <property type="evidence" value="ECO:0007669"/>
    <property type="project" value="UniProtKB-KW"/>
</dbReference>
<feature type="signal peptide" evidence="5">
    <location>
        <begin position="1"/>
        <end position="27"/>
    </location>
</feature>
<evidence type="ECO:0000256" key="1">
    <source>
        <dbReference type="ARBA" id="ARBA00022529"/>
    </source>
</evidence>
<evidence type="ECO:0000313" key="8">
    <source>
        <dbReference type="EMBL" id="CAB4307360.1"/>
    </source>
</evidence>
<evidence type="ECO:0000256" key="3">
    <source>
        <dbReference type="ARBA" id="ARBA00022729"/>
    </source>
</evidence>
<dbReference type="InterPro" id="IPR003614">
    <property type="entry name" value="Knottins"/>
</dbReference>
<proteinExistence type="predicted"/>
<keyword evidence="4" id="KW-1015">Disulfide bond</keyword>
<dbReference type="Proteomes" id="UP000507222">
    <property type="component" value="Unassembled WGS sequence"/>
</dbReference>
<name>A0A6J5ULH1_PRUAR</name>
<organism evidence="7 9">
    <name type="scientific">Prunus armeniaca</name>
    <name type="common">Apricot</name>
    <name type="synonym">Armeniaca vulgaris</name>
    <dbReference type="NCBI Taxonomy" id="36596"/>
    <lineage>
        <taxon>Eukaryota</taxon>
        <taxon>Viridiplantae</taxon>
        <taxon>Streptophyta</taxon>
        <taxon>Embryophyta</taxon>
        <taxon>Tracheophyta</taxon>
        <taxon>Spermatophyta</taxon>
        <taxon>Magnoliopsida</taxon>
        <taxon>eudicotyledons</taxon>
        <taxon>Gunneridae</taxon>
        <taxon>Pentapetalae</taxon>
        <taxon>rosids</taxon>
        <taxon>fabids</taxon>
        <taxon>Rosales</taxon>
        <taxon>Rosaceae</taxon>
        <taxon>Amygdaloideae</taxon>
        <taxon>Amygdaleae</taxon>
        <taxon>Prunus</taxon>
    </lineage>
</organism>
<dbReference type="PROSITE" id="PS00940">
    <property type="entry name" value="GAMMA_THIONIN"/>
    <property type="match status" value="1"/>
</dbReference>
<reference evidence="7 9" key="2">
    <citation type="submission" date="2020-05" db="EMBL/GenBank/DDBJ databases">
        <authorList>
            <person name="Campoy J."/>
            <person name="Schneeberger K."/>
            <person name="Spophaly S."/>
        </authorList>
    </citation>
    <scope>NUCLEOTIDE SEQUENCE [LARGE SCALE GENOMIC DNA]</scope>
    <source>
        <strain evidence="7">PruArmRojPasFocal</strain>
    </source>
</reference>
<keyword evidence="3 5" id="KW-0732">Signal</keyword>
<dbReference type="PANTHER" id="PTHR33147">
    <property type="entry name" value="DEFENSIN-LIKE PROTEIN 1"/>
    <property type="match status" value="1"/>
</dbReference>
<dbReference type="AlphaFoldDB" id="A0A6J5ULH1"/>
<dbReference type="OrthoDB" id="1063609at2759"/>
<dbReference type="PANTHER" id="PTHR33147:SF106">
    <property type="entry name" value="DEFENSIN-LIKE PROTEIN 11"/>
    <property type="match status" value="1"/>
</dbReference>
<dbReference type="EMBL" id="CAEKKB010000004">
    <property type="protein sequence ID" value="CAB4307360.1"/>
    <property type="molecule type" value="Genomic_DNA"/>
</dbReference>
<evidence type="ECO:0000256" key="5">
    <source>
        <dbReference type="SAM" id="SignalP"/>
    </source>
</evidence>
<dbReference type="SMART" id="SM00505">
    <property type="entry name" value="Knot1"/>
    <property type="match status" value="1"/>
</dbReference>
<protein>
    <recommendedName>
        <fullName evidence="6">Knottins-like domain-containing protein</fullName>
    </recommendedName>
</protein>
<dbReference type="InterPro" id="IPR036574">
    <property type="entry name" value="Scorpion_toxin-like_sf"/>
</dbReference>
<evidence type="ECO:0000313" key="10">
    <source>
        <dbReference type="Proteomes" id="UP000507245"/>
    </source>
</evidence>
<accession>A0A6J5ULH1</accession>
<keyword evidence="10" id="KW-1185">Reference proteome</keyword>
<feature type="chain" id="PRO_5033551603" description="Knottins-like domain-containing protein" evidence="5">
    <location>
        <begin position="28"/>
        <end position="84"/>
    </location>
</feature>
<evidence type="ECO:0000313" key="9">
    <source>
        <dbReference type="Proteomes" id="UP000507222"/>
    </source>
</evidence>
<keyword evidence="2" id="KW-0295">Fungicide</keyword>
<dbReference type="Gene3D" id="3.30.30.10">
    <property type="entry name" value="Knottin, scorpion toxin-like"/>
    <property type="match status" value="1"/>
</dbReference>
<dbReference type="SUPFAM" id="SSF57095">
    <property type="entry name" value="Scorpion toxin-like"/>
    <property type="match status" value="1"/>
</dbReference>
<dbReference type="Pfam" id="PF00304">
    <property type="entry name" value="Gamma-thionin"/>
    <property type="match status" value="1"/>
</dbReference>
<evidence type="ECO:0000256" key="4">
    <source>
        <dbReference type="ARBA" id="ARBA00023157"/>
    </source>
</evidence>
<sequence>MERKLFGLVLILVILLTSQEMVMQSEAKICEVTSKTFIGLCIKDRNCMVRCHSEGYGYGKCSHILRKCRCLKPCVAEETKENLP</sequence>
<keyword evidence="1" id="KW-0929">Antimicrobial</keyword>
<evidence type="ECO:0000259" key="6">
    <source>
        <dbReference type="SMART" id="SM00505"/>
    </source>
</evidence>
<reference evidence="10" key="1">
    <citation type="journal article" date="2020" name="Genome Biol.">
        <title>Gamete binning: chromosome-level and haplotype-resolved genome assembly enabled by high-throughput single-cell sequencing of gamete genomes.</title>
        <authorList>
            <person name="Campoy J.A."/>
            <person name="Sun H."/>
            <person name="Goel M."/>
            <person name="Jiao W.-B."/>
            <person name="Folz-Donahue K."/>
            <person name="Wang N."/>
            <person name="Rubio M."/>
            <person name="Liu C."/>
            <person name="Kukat C."/>
            <person name="Ruiz D."/>
            <person name="Huettel B."/>
            <person name="Schneeberger K."/>
        </authorList>
    </citation>
    <scope>NUCLEOTIDE SEQUENCE [LARGE SCALE GENOMIC DNA]</scope>
    <source>
        <strain evidence="10">cv. Rojo Pasion</strain>
    </source>
</reference>
<dbReference type="Proteomes" id="UP000507245">
    <property type="component" value="Unassembled WGS sequence"/>
</dbReference>
<evidence type="ECO:0000313" key="7">
    <source>
        <dbReference type="EMBL" id="CAB4276971.1"/>
    </source>
</evidence>
<gene>
    <name evidence="7" type="ORF">CURHAP_LOCUS26323</name>
    <name evidence="8" type="ORF">ORAREDHAP_LOCUS25969</name>
</gene>
<dbReference type="EMBL" id="CAEKDK010000004">
    <property type="protein sequence ID" value="CAB4276971.1"/>
    <property type="molecule type" value="Genomic_DNA"/>
</dbReference>